<gene>
    <name evidence="2" type="ORF">Cba03nite_29750</name>
</gene>
<reference evidence="2 3" key="1">
    <citation type="submission" date="2021-01" db="EMBL/GenBank/DDBJ databases">
        <title>Whole genome shotgun sequence of Catellatospora bangladeshensis NBRC 107357.</title>
        <authorList>
            <person name="Komaki H."/>
            <person name="Tamura T."/>
        </authorList>
    </citation>
    <scope>NUCLEOTIDE SEQUENCE [LARGE SCALE GENOMIC DNA]</scope>
    <source>
        <strain evidence="2 3">NBRC 107357</strain>
    </source>
</reference>
<organism evidence="2 3">
    <name type="scientific">Catellatospora bangladeshensis</name>
    <dbReference type="NCBI Taxonomy" id="310355"/>
    <lineage>
        <taxon>Bacteria</taxon>
        <taxon>Bacillati</taxon>
        <taxon>Actinomycetota</taxon>
        <taxon>Actinomycetes</taxon>
        <taxon>Micromonosporales</taxon>
        <taxon>Micromonosporaceae</taxon>
        <taxon>Catellatospora</taxon>
    </lineage>
</organism>
<comment type="caution">
    <text evidence="2">The sequence shown here is derived from an EMBL/GenBank/DDBJ whole genome shotgun (WGS) entry which is preliminary data.</text>
</comment>
<proteinExistence type="predicted"/>
<feature type="region of interest" description="Disordered" evidence="1">
    <location>
        <begin position="16"/>
        <end position="36"/>
    </location>
</feature>
<protein>
    <submittedName>
        <fullName evidence="2">Uncharacterized protein</fullName>
    </submittedName>
</protein>
<dbReference type="EMBL" id="BONF01000015">
    <property type="protein sequence ID" value="GIF81626.1"/>
    <property type="molecule type" value="Genomic_DNA"/>
</dbReference>
<sequence>MSPRCSSRQDLTVQDLVPFAGQRSRPPRRVRCERPRGHHGDHIAFVQRTGGSSHYAWWLSWSPDSGARCMIELACNCPACAPAVTCPPEARQPRGAGGGLVLG</sequence>
<dbReference type="AlphaFoldDB" id="A0A8J3NJM4"/>
<keyword evidence="3" id="KW-1185">Reference proteome</keyword>
<evidence type="ECO:0000313" key="2">
    <source>
        <dbReference type="EMBL" id="GIF81626.1"/>
    </source>
</evidence>
<evidence type="ECO:0000313" key="3">
    <source>
        <dbReference type="Proteomes" id="UP000601223"/>
    </source>
</evidence>
<accession>A0A8J3NJM4</accession>
<name>A0A8J3NJM4_9ACTN</name>
<dbReference type="Proteomes" id="UP000601223">
    <property type="component" value="Unassembled WGS sequence"/>
</dbReference>
<evidence type="ECO:0000256" key="1">
    <source>
        <dbReference type="SAM" id="MobiDB-lite"/>
    </source>
</evidence>